<proteinExistence type="predicted"/>
<name>A0ABV7YV43_9BACT</name>
<evidence type="ECO:0000313" key="14">
    <source>
        <dbReference type="Proteomes" id="UP001595616"/>
    </source>
</evidence>
<comment type="catalytic activity">
    <reaction evidence="1">
        <text>ATP + protein L-histidine = ADP + protein N-phospho-L-histidine.</text>
        <dbReference type="EC" id="2.7.13.3"/>
    </reaction>
</comment>
<dbReference type="PROSITE" id="PS01124">
    <property type="entry name" value="HTH_ARAC_FAMILY_2"/>
    <property type="match status" value="1"/>
</dbReference>
<dbReference type="SMART" id="SM00342">
    <property type="entry name" value="HTH_ARAC"/>
    <property type="match status" value="1"/>
</dbReference>
<dbReference type="PANTHER" id="PTHR43547">
    <property type="entry name" value="TWO-COMPONENT HISTIDINE KINASE"/>
    <property type="match status" value="1"/>
</dbReference>
<dbReference type="PROSITE" id="PS51257">
    <property type="entry name" value="PROKAR_LIPOPROTEIN"/>
    <property type="match status" value="1"/>
</dbReference>
<dbReference type="InterPro" id="IPR025997">
    <property type="entry name" value="SBP_2_dom"/>
</dbReference>
<dbReference type="SUPFAM" id="SSF53822">
    <property type="entry name" value="Periplasmic binding protein-like I"/>
    <property type="match status" value="1"/>
</dbReference>
<keyword evidence="3 7" id="KW-0597">Phosphoprotein</keyword>
<evidence type="ECO:0000313" key="13">
    <source>
        <dbReference type="EMBL" id="MFC3810205.1"/>
    </source>
</evidence>
<dbReference type="InterPro" id="IPR036097">
    <property type="entry name" value="HisK_dim/P_sf"/>
</dbReference>
<dbReference type="EC" id="2.7.13.3" evidence="2"/>
<dbReference type="EMBL" id="JBHRYQ010000001">
    <property type="protein sequence ID" value="MFC3810205.1"/>
    <property type="molecule type" value="Genomic_DNA"/>
</dbReference>
<dbReference type="InterPro" id="IPR011006">
    <property type="entry name" value="CheY-like_superfamily"/>
</dbReference>
<feature type="modified residue" description="4-aspartylphosphate" evidence="7">
    <location>
        <position position="698"/>
    </location>
</feature>
<evidence type="ECO:0000256" key="5">
    <source>
        <dbReference type="ARBA" id="ARBA00023125"/>
    </source>
</evidence>
<dbReference type="CDD" id="cd06308">
    <property type="entry name" value="PBP1_sensor_kinase-like"/>
    <property type="match status" value="1"/>
</dbReference>
<dbReference type="SUPFAM" id="SSF47384">
    <property type="entry name" value="Homodimeric domain of signal transducing histidine kinase"/>
    <property type="match status" value="1"/>
</dbReference>
<dbReference type="PROSITE" id="PS00041">
    <property type="entry name" value="HTH_ARAC_FAMILY_1"/>
    <property type="match status" value="1"/>
</dbReference>
<evidence type="ECO:0000256" key="3">
    <source>
        <dbReference type="ARBA" id="ARBA00022553"/>
    </source>
</evidence>
<dbReference type="PROSITE" id="PS50109">
    <property type="entry name" value="HIS_KIN"/>
    <property type="match status" value="1"/>
</dbReference>
<dbReference type="Pfam" id="PF12833">
    <property type="entry name" value="HTH_18"/>
    <property type="match status" value="1"/>
</dbReference>
<dbReference type="Proteomes" id="UP001595616">
    <property type="component" value="Unassembled WGS sequence"/>
</dbReference>
<sequence length="893" mass="102332">MRLSRIFICVFVFLLSCTEGKKHRKKIGFSQNTTKDSWRKSQGEAMQRELMFHPELDFELRDADGSIEKQNRDIQHFLDQKVDLLIVSPMVFEANTAIISKVYDADIPVVILDRKTSSDKYTAFVGAENYLVGQNAGEYTHLILKNGGKVTDLIAGPESSPSIGRHKGFIESCQKYANLDILTPIISGDYDSLYLKSEIQKIPQIDLIFAHNDRLAYTAYKVCKSLKRSTKIIGVDGLFGPNEGIEMVEKGILAATILYPTGGEEAIRIAANILNGRTYNKENQLFTTVINPENVRIMKQQSHKIEEQQQNIVRQSDKLNSLNKTYSSQKNTLYTTVFLLTLVISFGSVLLFLFREKQRSNKVLADQNLAIKEQKIEIERVSTQALQATEEKLRFYSYISHEFKTPLSLILTPTEDLIHRNVFDKTEVKNTLNLIQKNTYRLLRLVDQLLDLRKLDAGKMTLRTESCDLVLFLKDIIQDFSPTAHKRNIDLQFICPFAEIIMEFDPEKLDKVFFNLISNAFKYTPNDGRIHISLLKNMDFVEIVFSDNGFGMNQQDRDHAFDLFYRGKQNVSLGTGLGLALSHEFVTLHEGEIGVESTENKGTTFRVKLPLKVDLTSELKENQIHTPHFVEEDIVVKKEEENATLEFENSIVIIEDNVELLTFLKNRLSTKYQVFGEESAEKGWETILKNIPDIVVSDVMLPGNDGFWLTNRLKSDFRTSHIPIILLTAKGQIESQIEGAKAGADAYIAKPFNQQLLEEKINGMIENNRRMRLRFSNEITDPHDVEKVERKFLLDFELLIEKGLKNSTLSVENLSQEMGMSRVQLYRKITALTDKNVNDYISEYKIKKSKQLLQDPTKNISEIAYELGFNNPGYFTTFFKQRTKQTPSEWRNS</sequence>
<evidence type="ECO:0000256" key="2">
    <source>
        <dbReference type="ARBA" id="ARBA00012438"/>
    </source>
</evidence>
<feature type="coiled-coil region" evidence="8">
    <location>
        <begin position="364"/>
        <end position="391"/>
    </location>
</feature>
<reference evidence="14" key="1">
    <citation type="journal article" date="2019" name="Int. J. Syst. Evol. Microbiol.">
        <title>The Global Catalogue of Microorganisms (GCM) 10K type strain sequencing project: providing services to taxonomists for standard genome sequencing and annotation.</title>
        <authorList>
            <consortium name="The Broad Institute Genomics Platform"/>
            <consortium name="The Broad Institute Genome Sequencing Center for Infectious Disease"/>
            <person name="Wu L."/>
            <person name="Ma J."/>
        </authorList>
    </citation>
    <scope>NUCLEOTIDE SEQUENCE [LARGE SCALE GENOMIC DNA]</scope>
    <source>
        <strain evidence="14">CECT 7956</strain>
    </source>
</reference>
<evidence type="ECO:0000259" key="10">
    <source>
        <dbReference type="PROSITE" id="PS01124"/>
    </source>
</evidence>
<dbReference type="CDD" id="cd00082">
    <property type="entry name" value="HisKA"/>
    <property type="match status" value="1"/>
</dbReference>
<keyword evidence="9" id="KW-0472">Membrane</keyword>
<keyword evidence="14" id="KW-1185">Reference proteome</keyword>
<dbReference type="Pfam" id="PF13407">
    <property type="entry name" value="Peripla_BP_4"/>
    <property type="match status" value="1"/>
</dbReference>
<dbReference type="PANTHER" id="PTHR43547:SF2">
    <property type="entry name" value="HYBRID SIGNAL TRANSDUCTION HISTIDINE KINASE C"/>
    <property type="match status" value="1"/>
</dbReference>
<keyword evidence="9" id="KW-0812">Transmembrane</keyword>
<comment type="caution">
    <text evidence="13">The sequence shown here is derived from an EMBL/GenBank/DDBJ whole genome shotgun (WGS) entry which is preliminary data.</text>
</comment>
<keyword evidence="4" id="KW-0805">Transcription regulation</keyword>
<dbReference type="RefSeq" id="WP_379836132.1">
    <property type="nucleotide sequence ID" value="NZ_JBHRYQ010000001.1"/>
</dbReference>
<keyword evidence="6" id="KW-0804">Transcription</keyword>
<dbReference type="InterPro" id="IPR003661">
    <property type="entry name" value="HisK_dim/P_dom"/>
</dbReference>
<dbReference type="Gene3D" id="1.10.10.60">
    <property type="entry name" value="Homeodomain-like"/>
    <property type="match status" value="1"/>
</dbReference>
<keyword evidence="5" id="KW-0238">DNA-binding</keyword>
<dbReference type="InterPro" id="IPR001789">
    <property type="entry name" value="Sig_transdc_resp-reg_receiver"/>
</dbReference>
<evidence type="ECO:0000256" key="1">
    <source>
        <dbReference type="ARBA" id="ARBA00000085"/>
    </source>
</evidence>
<dbReference type="CDD" id="cd00075">
    <property type="entry name" value="HATPase"/>
    <property type="match status" value="1"/>
</dbReference>
<dbReference type="PRINTS" id="PR00344">
    <property type="entry name" value="BCTRLSENSOR"/>
</dbReference>
<gene>
    <name evidence="13" type="ORF">ACFOOI_06040</name>
</gene>
<dbReference type="SUPFAM" id="SSF55874">
    <property type="entry name" value="ATPase domain of HSP90 chaperone/DNA topoisomerase II/histidine kinase"/>
    <property type="match status" value="1"/>
</dbReference>
<dbReference type="InterPro" id="IPR004358">
    <property type="entry name" value="Sig_transdc_His_kin-like_C"/>
</dbReference>
<keyword evidence="9" id="KW-1133">Transmembrane helix</keyword>
<evidence type="ECO:0000256" key="8">
    <source>
        <dbReference type="SAM" id="Coils"/>
    </source>
</evidence>
<dbReference type="SUPFAM" id="SSF46689">
    <property type="entry name" value="Homeodomain-like"/>
    <property type="match status" value="1"/>
</dbReference>
<organism evidence="13 14">
    <name type="scientific">Lacihabitans lacunae</name>
    <dbReference type="NCBI Taxonomy" id="1028214"/>
    <lineage>
        <taxon>Bacteria</taxon>
        <taxon>Pseudomonadati</taxon>
        <taxon>Bacteroidota</taxon>
        <taxon>Cytophagia</taxon>
        <taxon>Cytophagales</taxon>
        <taxon>Leadbetterellaceae</taxon>
        <taxon>Lacihabitans</taxon>
    </lineage>
</organism>
<dbReference type="SMART" id="SM00387">
    <property type="entry name" value="HATPase_c"/>
    <property type="match status" value="1"/>
</dbReference>
<feature type="domain" description="Response regulatory" evidence="12">
    <location>
        <begin position="650"/>
        <end position="765"/>
    </location>
</feature>
<dbReference type="InterPro" id="IPR009057">
    <property type="entry name" value="Homeodomain-like_sf"/>
</dbReference>
<dbReference type="InterPro" id="IPR028082">
    <property type="entry name" value="Peripla_BP_I"/>
</dbReference>
<dbReference type="SUPFAM" id="SSF52172">
    <property type="entry name" value="CheY-like"/>
    <property type="match status" value="1"/>
</dbReference>
<dbReference type="InterPro" id="IPR018062">
    <property type="entry name" value="HTH_AraC-typ_CS"/>
</dbReference>
<dbReference type="Gene3D" id="3.30.565.10">
    <property type="entry name" value="Histidine kinase-like ATPase, C-terminal domain"/>
    <property type="match status" value="1"/>
</dbReference>
<feature type="transmembrane region" description="Helical" evidence="9">
    <location>
        <begin position="333"/>
        <end position="354"/>
    </location>
</feature>
<dbReference type="InterPro" id="IPR003594">
    <property type="entry name" value="HATPase_dom"/>
</dbReference>
<feature type="domain" description="Histidine kinase" evidence="11">
    <location>
        <begin position="398"/>
        <end position="613"/>
    </location>
</feature>
<protein>
    <recommendedName>
        <fullName evidence="2">histidine kinase</fullName>
        <ecNumber evidence="2">2.7.13.3</ecNumber>
    </recommendedName>
</protein>
<dbReference type="PROSITE" id="PS50110">
    <property type="entry name" value="RESPONSE_REGULATORY"/>
    <property type="match status" value="1"/>
</dbReference>
<feature type="coiled-coil region" evidence="8">
    <location>
        <begin position="298"/>
        <end position="325"/>
    </location>
</feature>
<dbReference type="SMART" id="SM00388">
    <property type="entry name" value="HisKA"/>
    <property type="match status" value="1"/>
</dbReference>
<evidence type="ECO:0000256" key="4">
    <source>
        <dbReference type="ARBA" id="ARBA00023015"/>
    </source>
</evidence>
<dbReference type="SMART" id="SM00448">
    <property type="entry name" value="REC"/>
    <property type="match status" value="1"/>
</dbReference>
<accession>A0ABV7YV43</accession>
<dbReference type="CDD" id="cd17574">
    <property type="entry name" value="REC_OmpR"/>
    <property type="match status" value="1"/>
</dbReference>
<evidence type="ECO:0000256" key="6">
    <source>
        <dbReference type="ARBA" id="ARBA00023163"/>
    </source>
</evidence>
<dbReference type="Gene3D" id="3.40.50.2300">
    <property type="match status" value="3"/>
</dbReference>
<dbReference type="Pfam" id="PF00072">
    <property type="entry name" value="Response_reg"/>
    <property type="match status" value="1"/>
</dbReference>
<dbReference type="InterPro" id="IPR018060">
    <property type="entry name" value="HTH_AraC"/>
</dbReference>
<evidence type="ECO:0000259" key="12">
    <source>
        <dbReference type="PROSITE" id="PS50110"/>
    </source>
</evidence>
<dbReference type="Pfam" id="PF00512">
    <property type="entry name" value="HisKA"/>
    <property type="match status" value="1"/>
</dbReference>
<dbReference type="Gene3D" id="1.10.287.130">
    <property type="match status" value="1"/>
</dbReference>
<feature type="domain" description="HTH araC/xylS-type" evidence="10">
    <location>
        <begin position="794"/>
        <end position="893"/>
    </location>
</feature>
<dbReference type="Pfam" id="PF02518">
    <property type="entry name" value="HATPase_c"/>
    <property type="match status" value="1"/>
</dbReference>
<keyword evidence="8" id="KW-0175">Coiled coil</keyword>
<evidence type="ECO:0000259" key="11">
    <source>
        <dbReference type="PROSITE" id="PS50109"/>
    </source>
</evidence>
<dbReference type="InterPro" id="IPR036890">
    <property type="entry name" value="HATPase_C_sf"/>
</dbReference>
<evidence type="ECO:0000256" key="9">
    <source>
        <dbReference type="SAM" id="Phobius"/>
    </source>
</evidence>
<evidence type="ECO:0000256" key="7">
    <source>
        <dbReference type="PROSITE-ProRule" id="PRU00169"/>
    </source>
</evidence>
<dbReference type="InterPro" id="IPR005467">
    <property type="entry name" value="His_kinase_dom"/>
</dbReference>